<dbReference type="PANTHER" id="PTHR33110">
    <property type="entry name" value="F-BOX/KELCH-REPEAT PROTEIN-RELATED"/>
    <property type="match status" value="1"/>
</dbReference>
<protein>
    <recommendedName>
        <fullName evidence="1">F-box domain-containing protein</fullName>
    </recommendedName>
</protein>
<dbReference type="InterPro" id="IPR005174">
    <property type="entry name" value="KIB1-4_b-propeller"/>
</dbReference>
<comment type="caution">
    <text evidence="2">The sequence shown here is derived from an EMBL/GenBank/DDBJ whole genome shotgun (WGS) entry which is preliminary data.</text>
</comment>
<accession>A0A3L6F815</accession>
<dbReference type="InterPro" id="IPR036047">
    <property type="entry name" value="F-box-like_dom_sf"/>
</dbReference>
<evidence type="ECO:0000313" key="3">
    <source>
        <dbReference type="Proteomes" id="UP000251960"/>
    </source>
</evidence>
<dbReference type="Gene3D" id="1.20.1280.50">
    <property type="match status" value="1"/>
</dbReference>
<organism evidence="2 3">
    <name type="scientific">Zea mays</name>
    <name type="common">Maize</name>
    <dbReference type="NCBI Taxonomy" id="4577"/>
    <lineage>
        <taxon>Eukaryota</taxon>
        <taxon>Viridiplantae</taxon>
        <taxon>Streptophyta</taxon>
        <taxon>Embryophyta</taxon>
        <taxon>Tracheophyta</taxon>
        <taxon>Spermatophyta</taxon>
        <taxon>Magnoliopsida</taxon>
        <taxon>Liliopsida</taxon>
        <taxon>Poales</taxon>
        <taxon>Poaceae</taxon>
        <taxon>PACMAD clade</taxon>
        <taxon>Panicoideae</taxon>
        <taxon>Andropogonodae</taxon>
        <taxon>Andropogoneae</taxon>
        <taxon>Tripsacinae</taxon>
        <taxon>Zea</taxon>
    </lineage>
</organism>
<dbReference type="AlphaFoldDB" id="A0A3L6F815"/>
<dbReference type="Pfam" id="PF03478">
    <property type="entry name" value="Beta-prop_KIB1-4"/>
    <property type="match status" value="1"/>
</dbReference>
<name>A0A3L6F815_MAIZE</name>
<dbReference type="Proteomes" id="UP000251960">
    <property type="component" value="Chromosome 4"/>
</dbReference>
<evidence type="ECO:0000259" key="1">
    <source>
        <dbReference type="PROSITE" id="PS50181"/>
    </source>
</evidence>
<dbReference type="EMBL" id="NCVQ01000005">
    <property type="protein sequence ID" value="PWZ27717.1"/>
    <property type="molecule type" value="Genomic_DNA"/>
</dbReference>
<reference evidence="2 3" key="1">
    <citation type="journal article" date="2018" name="Nat. Genet.">
        <title>Extensive intraspecific gene order and gene structural variations between Mo17 and other maize genomes.</title>
        <authorList>
            <person name="Sun S."/>
            <person name="Zhou Y."/>
            <person name="Chen J."/>
            <person name="Shi J."/>
            <person name="Zhao H."/>
            <person name="Zhao H."/>
            <person name="Song W."/>
            <person name="Zhang M."/>
            <person name="Cui Y."/>
            <person name="Dong X."/>
            <person name="Liu H."/>
            <person name="Ma X."/>
            <person name="Jiao Y."/>
            <person name="Wang B."/>
            <person name="Wei X."/>
            <person name="Stein J.C."/>
            <person name="Glaubitz J.C."/>
            <person name="Lu F."/>
            <person name="Yu G."/>
            <person name="Liang C."/>
            <person name="Fengler K."/>
            <person name="Li B."/>
            <person name="Rafalski A."/>
            <person name="Schnable P.S."/>
            <person name="Ware D.H."/>
            <person name="Buckler E.S."/>
            <person name="Lai J."/>
        </authorList>
    </citation>
    <scope>NUCLEOTIDE SEQUENCE [LARGE SCALE GENOMIC DNA]</scope>
    <source>
        <strain evidence="3">cv. Missouri 17</strain>
        <tissue evidence="2">Seedling</tissue>
    </source>
</reference>
<feature type="domain" description="F-box" evidence="1">
    <location>
        <begin position="10"/>
        <end position="57"/>
    </location>
</feature>
<dbReference type="PROSITE" id="PS50181">
    <property type="entry name" value="FBOX"/>
    <property type="match status" value="1"/>
</dbReference>
<evidence type="ECO:0000313" key="2">
    <source>
        <dbReference type="EMBL" id="PWZ27717.1"/>
    </source>
</evidence>
<proteinExistence type="predicted"/>
<dbReference type="SMART" id="SM00256">
    <property type="entry name" value="FBOX"/>
    <property type="match status" value="1"/>
</dbReference>
<dbReference type="ExpressionAtlas" id="A0A3L6F815">
    <property type="expression patterns" value="baseline"/>
</dbReference>
<dbReference type="PANTHER" id="PTHR33110:SF125">
    <property type="entry name" value="OS05G0570350 PROTEIN"/>
    <property type="match status" value="1"/>
</dbReference>
<dbReference type="Pfam" id="PF12937">
    <property type="entry name" value="F-box-like"/>
    <property type="match status" value="1"/>
</dbReference>
<gene>
    <name evidence="2" type="ORF">Zm00014a_026846</name>
</gene>
<sequence length="415" mass="47304">MTSPEPPLTPETLTTIPNDLVLLILGRVLCKDDRASMSLVCKAWRDMVAGLSAWTERPPPPLPWLLLPSCFHNDPRFRAVCVLSGCCVHPHHNHLTILPPGTRFIGSYEGAWIFVHYGMMRAHWLLNLRTGEARALPSLFLRCDDHQYANDMFVLAATLSSPPENPHCIGAAIVVAWRDPARLRRFLVFWRMGRALASEMVLDRPANHRGVYQVEDVVHHGGAFNVLVNHGDHILVCVEAAGPVYPEAWNRWMNTELLLFRPTERIYDQFSIRGRYIVESRGELLKVLRFRPRNQPTSSKFTVFRATKRPQMPDADFPVAQYPWAWSELDTLDGRILFVGYGCSRSYDAVLYPGFKAGIYFLDDGKFYDEGVFFRNHRIRPQPCKDNGKWSEGSVQRCFPTAGPSDHSPPVWLLP</sequence>
<dbReference type="SUPFAM" id="SSF81383">
    <property type="entry name" value="F-box domain"/>
    <property type="match status" value="1"/>
</dbReference>
<dbReference type="InterPro" id="IPR001810">
    <property type="entry name" value="F-box_dom"/>
</dbReference>